<dbReference type="InterPro" id="IPR050205">
    <property type="entry name" value="CDPK_Ser/Thr_kinases"/>
</dbReference>
<evidence type="ECO:0000256" key="1">
    <source>
        <dbReference type="ARBA" id="ARBA00022527"/>
    </source>
</evidence>
<evidence type="ECO:0000313" key="9">
    <source>
        <dbReference type="Proteomes" id="UP000019132"/>
    </source>
</evidence>
<organism evidence="8 9">
    <name type="scientific">Globisporangium ultimum (strain ATCC 200006 / CBS 805.95 / DAOM BR144)</name>
    <name type="common">Pythium ultimum</name>
    <dbReference type="NCBI Taxonomy" id="431595"/>
    <lineage>
        <taxon>Eukaryota</taxon>
        <taxon>Sar</taxon>
        <taxon>Stramenopiles</taxon>
        <taxon>Oomycota</taxon>
        <taxon>Peronosporomycetes</taxon>
        <taxon>Pythiales</taxon>
        <taxon>Pythiaceae</taxon>
        <taxon>Globisporangium</taxon>
    </lineage>
</organism>
<keyword evidence="4" id="KW-0418">Kinase</keyword>
<dbReference type="GO" id="GO:0005524">
    <property type="term" value="F:ATP binding"/>
    <property type="evidence" value="ECO:0007669"/>
    <property type="project" value="UniProtKB-KW"/>
</dbReference>
<evidence type="ECO:0000256" key="6">
    <source>
        <dbReference type="SAM" id="MobiDB-lite"/>
    </source>
</evidence>
<dbReference type="PANTHER" id="PTHR24349">
    <property type="entry name" value="SERINE/THREONINE-PROTEIN KINASE"/>
    <property type="match status" value="1"/>
</dbReference>
<dbReference type="Proteomes" id="UP000019132">
    <property type="component" value="Unassembled WGS sequence"/>
</dbReference>
<dbReference type="InterPro" id="IPR000719">
    <property type="entry name" value="Prot_kinase_dom"/>
</dbReference>
<accession>K3WPC7</accession>
<evidence type="ECO:0000256" key="5">
    <source>
        <dbReference type="ARBA" id="ARBA00022840"/>
    </source>
</evidence>
<dbReference type="PROSITE" id="PS50011">
    <property type="entry name" value="PROTEIN_KINASE_DOM"/>
    <property type="match status" value="1"/>
</dbReference>
<evidence type="ECO:0000256" key="2">
    <source>
        <dbReference type="ARBA" id="ARBA00022679"/>
    </source>
</evidence>
<proteinExistence type="predicted"/>
<dbReference type="EMBL" id="GL376635">
    <property type="status" value="NOT_ANNOTATED_CDS"/>
    <property type="molecule type" value="Genomic_DNA"/>
</dbReference>
<keyword evidence="1" id="KW-0723">Serine/threonine-protein kinase</keyword>
<feature type="region of interest" description="Disordered" evidence="6">
    <location>
        <begin position="158"/>
        <end position="181"/>
    </location>
</feature>
<dbReference type="STRING" id="431595.K3WPC7"/>
<keyword evidence="2" id="KW-0808">Transferase</keyword>
<dbReference type="AlphaFoldDB" id="K3WPC7"/>
<dbReference type="InterPro" id="IPR011009">
    <property type="entry name" value="Kinase-like_dom_sf"/>
</dbReference>
<keyword evidence="9" id="KW-1185">Reference proteome</keyword>
<keyword evidence="5" id="KW-0067">ATP-binding</keyword>
<dbReference type="SUPFAM" id="SSF56112">
    <property type="entry name" value="Protein kinase-like (PK-like)"/>
    <property type="match status" value="1"/>
</dbReference>
<evidence type="ECO:0000313" key="8">
    <source>
        <dbReference type="EnsemblProtists" id="PYU1_T006819"/>
    </source>
</evidence>
<dbReference type="InParanoid" id="K3WPC7"/>
<evidence type="ECO:0000256" key="4">
    <source>
        <dbReference type="ARBA" id="ARBA00022777"/>
    </source>
</evidence>
<name>K3WPC7_GLOUD</name>
<evidence type="ECO:0000259" key="7">
    <source>
        <dbReference type="PROSITE" id="PS50011"/>
    </source>
</evidence>
<dbReference type="HOGENOM" id="CLU_1491946_0_0_1"/>
<evidence type="ECO:0000256" key="3">
    <source>
        <dbReference type="ARBA" id="ARBA00022741"/>
    </source>
</evidence>
<reference evidence="8" key="3">
    <citation type="submission" date="2015-02" db="UniProtKB">
        <authorList>
            <consortium name="EnsemblProtists"/>
        </authorList>
    </citation>
    <scope>IDENTIFICATION</scope>
    <source>
        <strain evidence="8">DAOM BR144</strain>
    </source>
</reference>
<dbReference type="EnsemblProtists" id="PYU1_T006819">
    <property type="protein sequence ID" value="PYU1_T006819"/>
    <property type="gene ID" value="PYU1_G006805"/>
</dbReference>
<dbReference type="VEuPathDB" id="FungiDB:PYU1_G006805"/>
<reference evidence="9" key="1">
    <citation type="journal article" date="2010" name="Genome Biol.">
        <title>Genome sequence of the necrotrophic plant pathogen Pythium ultimum reveals original pathogenicity mechanisms and effector repertoire.</title>
        <authorList>
            <person name="Levesque C.A."/>
            <person name="Brouwer H."/>
            <person name="Cano L."/>
            <person name="Hamilton J.P."/>
            <person name="Holt C."/>
            <person name="Huitema E."/>
            <person name="Raffaele S."/>
            <person name="Robideau G.P."/>
            <person name="Thines M."/>
            <person name="Win J."/>
            <person name="Zerillo M.M."/>
            <person name="Beakes G.W."/>
            <person name="Boore J.L."/>
            <person name="Busam D."/>
            <person name="Dumas B."/>
            <person name="Ferriera S."/>
            <person name="Fuerstenberg S.I."/>
            <person name="Gachon C.M."/>
            <person name="Gaulin E."/>
            <person name="Govers F."/>
            <person name="Grenville-Briggs L."/>
            <person name="Horner N."/>
            <person name="Hostetler J."/>
            <person name="Jiang R.H."/>
            <person name="Johnson J."/>
            <person name="Krajaejun T."/>
            <person name="Lin H."/>
            <person name="Meijer H.J."/>
            <person name="Moore B."/>
            <person name="Morris P."/>
            <person name="Phuntmart V."/>
            <person name="Puiu D."/>
            <person name="Shetty J."/>
            <person name="Stajich J.E."/>
            <person name="Tripathy S."/>
            <person name="Wawra S."/>
            <person name="van West P."/>
            <person name="Whitty B.R."/>
            <person name="Coutinho P.M."/>
            <person name="Henrissat B."/>
            <person name="Martin F."/>
            <person name="Thomas P.D."/>
            <person name="Tyler B.M."/>
            <person name="De Vries R.P."/>
            <person name="Kamoun S."/>
            <person name="Yandell M."/>
            <person name="Tisserat N."/>
            <person name="Buell C.R."/>
        </authorList>
    </citation>
    <scope>NUCLEOTIDE SEQUENCE</scope>
    <source>
        <strain evidence="9">DAOM:BR144</strain>
    </source>
</reference>
<keyword evidence="3" id="KW-0547">Nucleotide-binding</keyword>
<dbReference type="Gene3D" id="1.10.510.10">
    <property type="entry name" value="Transferase(Phosphotransferase) domain 1"/>
    <property type="match status" value="1"/>
</dbReference>
<feature type="compositionally biased region" description="Low complexity" evidence="6">
    <location>
        <begin position="170"/>
        <end position="181"/>
    </location>
</feature>
<reference evidence="9" key="2">
    <citation type="submission" date="2010-04" db="EMBL/GenBank/DDBJ databases">
        <authorList>
            <person name="Buell R."/>
            <person name="Hamilton J."/>
            <person name="Hostetler J."/>
        </authorList>
    </citation>
    <scope>NUCLEOTIDE SEQUENCE [LARGE SCALE GENOMIC DNA]</scope>
    <source>
        <strain evidence="9">DAOM:BR144</strain>
    </source>
</reference>
<dbReference type="eggNOG" id="KOG0033">
    <property type="taxonomic scope" value="Eukaryota"/>
</dbReference>
<protein>
    <recommendedName>
        <fullName evidence="7">Protein kinase domain-containing protein</fullName>
    </recommendedName>
</protein>
<feature type="domain" description="Protein kinase" evidence="7">
    <location>
        <begin position="1"/>
        <end position="94"/>
    </location>
</feature>
<dbReference type="GO" id="GO:0004674">
    <property type="term" value="F:protein serine/threonine kinase activity"/>
    <property type="evidence" value="ECO:0007669"/>
    <property type="project" value="UniProtKB-KW"/>
</dbReference>
<dbReference type="Pfam" id="PF00069">
    <property type="entry name" value="Pkinase"/>
    <property type="match status" value="1"/>
</dbReference>
<sequence length="181" mass="19529">MSVIIKKVTDFYKKDECSKYYKLGKTLGTLCGFPPFYDENNAALFASIKSGVFDFPSPYWDCVSTSAKDLISRLLVVDPKKRFTAQNVLDHPWISEIHNVSDEALPHFTAEMKRYNARRRFRAGIMAAKAISGLSVHSVKKKSSIDGAVAVAGEGTAASKESVASPTAPLPGAAASVAAPV</sequence>